<comment type="caution">
    <text evidence="1">The sequence shown here is derived from an EMBL/GenBank/DDBJ whole genome shotgun (WGS) entry which is preliminary data.</text>
</comment>
<reference evidence="1 2" key="1">
    <citation type="submission" date="2019-01" db="EMBL/GenBank/DDBJ databases">
        <title>Draft genome sequence of Psathyrella aberdarensis IHI B618.</title>
        <authorList>
            <person name="Buettner E."/>
            <person name="Kellner H."/>
        </authorList>
    </citation>
    <scope>NUCLEOTIDE SEQUENCE [LARGE SCALE GENOMIC DNA]</scope>
    <source>
        <strain evidence="1 2">IHI B618</strain>
    </source>
</reference>
<evidence type="ECO:0000313" key="2">
    <source>
        <dbReference type="Proteomes" id="UP000290288"/>
    </source>
</evidence>
<proteinExistence type="predicted"/>
<dbReference type="EMBL" id="SDEE01000198">
    <property type="protein sequence ID" value="RXW19507.1"/>
    <property type="molecule type" value="Genomic_DNA"/>
</dbReference>
<accession>A0A4Q2DI03</accession>
<dbReference type="AlphaFoldDB" id="A0A4Q2DI03"/>
<protein>
    <submittedName>
        <fullName evidence="1">Uncharacterized protein</fullName>
    </submittedName>
</protein>
<evidence type="ECO:0000313" key="1">
    <source>
        <dbReference type="EMBL" id="RXW19507.1"/>
    </source>
</evidence>
<sequence>MCGPRGIPPRRTLLEHAPSTVIESSDEEPSIEDGCAPEFARARRIERYVQRLMQDLKSKHHMITKEHEQFEELKLTARQVFSAVYMCKTELDAACEEGDWNNVRKVKNILYVCQEAIRGFSGDNLWEEKEDMDESH</sequence>
<gene>
    <name evidence="1" type="ORF">EST38_g6348</name>
</gene>
<name>A0A4Q2DI03_9AGAR</name>
<dbReference type="Proteomes" id="UP000290288">
    <property type="component" value="Unassembled WGS sequence"/>
</dbReference>
<organism evidence="1 2">
    <name type="scientific">Candolleomyces aberdarensis</name>
    <dbReference type="NCBI Taxonomy" id="2316362"/>
    <lineage>
        <taxon>Eukaryota</taxon>
        <taxon>Fungi</taxon>
        <taxon>Dikarya</taxon>
        <taxon>Basidiomycota</taxon>
        <taxon>Agaricomycotina</taxon>
        <taxon>Agaricomycetes</taxon>
        <taxon>Agaricomycetidae</taxon>
        <taxon>Agaricales</taxon>
        <taxon>Agaricineae</taxon>
        <taxon>Psathyrellaceae</taxon>
        <taxon>Candolleomyces</taxon>
    </lineage>
</organism>
<keyword evidence="2" id="KW-1185">Reference proteome</keyword>